<evidence type="ECO:0000313" key="3">
    <source>
        <dbReference type="Proteomes" id="UP001497516"/>
    </source>
</evidence>
<gene>
    <name evidence="2" type="ORF">LTRI10_LOCUS36382</name>
</gene>
<proteinExistence type="predicted"/>
<dbReference type="AlphaFoldDB" id="A0AAV2FCK9"/>
<feature type="region of interest" description="Disordered" evidence="1">
    <location>
        <begin position="50"/>
        <end position="73"/>
    </location>
</feature>
<name>A0AAV2FCK9_9ROSI</name>
<evidence type="ECO:0000256" key="1">
    <source>
        <dbReference type="SAM" id="MobiDB-lite"/>
    </source>
</evidence>
<dbReference type="EMBL" id="OZ034819">
    <property type="protein sequence ID" value="CAL1395988.1"/>
    <property type="molecule type" value="Genomic_DNA"/>
</dbReference>
<protein>
    <submittedName>
        <fullName evidence="2">Uncharacterized protein</fullName>
    </submittedName>
</protein>
<accession>A0AAV2FCK9</accession>
<organism evidence="2 3">
    <name type="scientific">Linum trigynum</name>
    <dbReference type="NCBI Taxonomy" id="586398"/>
    <lineage>
        <taxon>Eukaryota</taxon>
        <taxon>Viridiplantae</taxon>
        <taxon>Streptophyta</taxon>
        <taxon>Embryophyta</taxon>
        <taxon>Tracheophyta</taxon>
        <taxon>Spermatophyta</taxon>
        <taxon>Magnoliopsida</taxon>
        <taxon>eudicotyledons</taxon>
        <taxon>Gunneridae</taxon>
        <taxon>Pentapetalae</taxon>
        <taxon>rosids</taxon>
        <taxon>fabids</taxon>
        <taxon>Malpighiales</taxon>
        <taxon>Linaceae</taxon>
        <taxon>Linum</taxon>
    </lineage>
</organism>
<dbReference type="Proteomes" id="UP001497516">
    <property type="component" value="Chromosome 6"/>
</dbReference>
<keyword evidence="3" id="KW-1185">Reference proteome</keyword>
<reference evidence="2 3" key="1">
    <citation type="submission" date="2024-04" db="EMBL/GenBank/DDBJ databases">
        <authorList>
            <person name="Fracassetti M."/>
        </authorList>
    </citation>
    <scope>NUCLEOTIDE SEQUENCE [LARGE SCALE GENOMIC DNA]</scope>
</reference>
<evidence type="ECO:0000313" key="2">
    <source>
        <dbReference type="EMBL" id="CAL1395988.1"/>
    </source>
</evidence>
<sequence>MGGDGDGTRRRRLWSAMATRWAAATVERDGDTIGSGNCGAGWRRDWRWATGVAGGDDGTGERSAAATGLESGR</sequence>